<feature type="compositionally biased region" description="Basic and acidic residues" evidence="1">
    <location>
        <begin position="8"/>
        <end position="21"/>
    </location>
</feature>
<reference evidence="3 4" key="1">
    <citation type="journal article" date="2023" name="Arcadia Sci">
        <title>De novo assembly of a long-read Amblyomma americanum tick genome.</title>
        <authorList>
            <person name="Chou S."/>
            <person name="Poskanzer K.E."/>
            <person name="Rollins M."/>
            <person name="Thuy-Boun P.S."/>
        </authorList>
    </citation>
    <scope>NUCLEOTIDE SEQUENCE [LARGE SCALE GENOMIC DNA]</scope>
    <source>
        <strain evidence="3">F_SG_1</strain>
        <tissue evidence="3">Salivary glands</tissue>
    </source>
</reference>
<sequence length="115" mass="12479">MGNGCSRMLEDGHHEDAGDRRMEAHVDETVLQIEPPCSGDEAGRPHPSAPDGVFPVVKRESLSIWQACLVVAVVVVILATCYIVGTRLLFIYRRLSADGLASLKTGRRPPSHGTM</sequence>
<feature type="region of interest" description="Disordered" evidence="1">
    <location>
        <begin position="1"/>
        <end position="21"/>
    </location>
</feature>
<keyword evidence="2" id="KW-0812">Transmembrane</keyword>
<comment type="caution">
    <text evidence="3">The sequence shown here is derived from an EMBL/GenBank/DDBJ whole genome shotgun (WGS) entry which is preliminary data.</text>
</comment>
<keyword evidence="4" id="KW-1185">Reference proteome</keyword>
<evidence type="ECO:0000256" key="2">
    <source>
        <dbReference type="SAM" id="Phobius"/>
    </source>
</evidence>
<protein>
    <submittedName>
        <fullName evidence="3">Uncharacterized protein</fullName>
    </submittedName>
</protein>
<keyword evidence="2" id="KW-1133">Transmembrane helix</keyword>
<keyword evidence="2" id="KW-0472">Membrane</keyword>
<proteinExistence type="predicted"/>
<accession>A0AAQ4EAX0</accession>
<evidence type="ECO:0000313" key="3">
    <source>
        <dbReference type="EMBL" id="KAK8771876.1"/>
    </source>
</evidence>
<organism evidence="3 4">
    <name type="scientific">Amblyomma americanum</name>
    <name type="common">Lone star tick</name>
    <dbReference type="NCBI Taxonomy" id="6943"/>
    <lineage>
        <taxon>Eukaryota</taxon>
        <taxon>Metazoa</taxon>
        <taxon>Ecdysozoa</taxon>
        <taxon>Arthropoda</taxon>
        <taxon>Chelicerata</taxon>
        <taxon>Arachnida</taxon>
        <taxon>Acari</taxon>
        <taxon>Parasitiformes</taxon>
        <taxon>Ixodida</taxon>
        <taxon>Ixodoidea</taxon>
        <taxon>Ixodidae</taxon>
        <taxon>Amblyomminae</taxon>
        <taxon>Amblyomma</taxon>
    </lineage>
</organism>
<dbReference type="EMBL" id="JARKHS020019187">
    <property type="protein sequence ID" value="KAK8771876.1"/>
    <property type="molecule type" value="Genomic_DNA"/>
</dbReference>
<dbReference type="AlphaFoldDB" id="A0AAQ4EAX0"/>
<name>A0AAQ4EAX0_AMBAM</name>
<feature type="transmembrane region" description="Helical" evidence="2">
    <location>
        <begin position="64"/>
        <end position="85"/>
    </location>
</feature>
<gene>
    <name evidence="3" type="ORF">V5799_024880</name>
</gene>
<dbReference type="Proteomes" id="UP001321473">
    <property type="component" value="Unassembled WGS sequence"/>
</dbReference>
<evidence type="ECO:0000256" key="1">
    <source>
        <dbReference type="SAM" id="MobiDB-lite"/>
    </source>
</evidence>
<evidence type="ECO:0000313" key="4">
    <source>
        <dbReference type="Proteomes" id="UP001321473"/>
    </source>
</evidence>